<feature type="coiled-coil region" evidence="6">
    <location>
        <begin position="97"/>
        <end position="124"/>
    </location>
</feature>
<sequence>MPQWCAVPYCSSAKGGHRFPCDKSRSQKWITAIRREDFIPSKHAVVCKNHFTPEDYALPKDPTYPNPTPRLKKEAVPSVFPWNSSKLNDKLKIERHQKLIRRRLKREEQEKKNQKAQNRSIEKIEYVEVEIESMSKDIGIQCSIGDPCCNNKIGFMKNNHSIIQKNASEV</sequence>
<evidence type="ECO:0000256" key="4">
    <source>
        <dbReference type="ARBA" id="ARBA00023125"/>
    </source>
</evidence>
<dbReference type="Pfam" id="PF05485">
    <property type="entry name" value="THAP"/>
    <property type="match status" value="1"/>
</dbReference>
<evidence type="ECO:0000256" key="6">
    <source>
        <dbReference type="SAM" id="Coils"/>
    </source>
</evidence>
<dbReference type="PROSITE" id="PS50950">
    <property type="entry name" value="ZF_THAP"/>
    <property type="match status" value="1"/>
</dbReference>
<comment type="caution">
    <text evidence="8">The sequence shown here is derived from an EMBL/GenBank/DDBJ whole genome shotgun (WGS) entry which is preliminary data.</text>
</comment>
<keyword evidence="1" id="KW-0479">Metal-binding</keyword>
<keyword evidence="3" id="KW-0862">Zinc</keyword>
<dbReference type="GO" id="GO:0008270">
    <property type="term" value="F:zinc ion binding"/>
    <property type="evidence" value="ECO:0007669"/>
    <property type="project" value="UniProtKB-KW"/>
</dbReference>
<dbReference type="SMART" id="SM00980">
    <property type="entry name" value="THAP"/>
    <property type="match status" value="1"/>
</dbReference>
<reference evidence="8" key="1">
    <citation type="submission" date="2021-04" db="EMBL/GenBank/DDBJ databases">
        <authorList>
            <person name="Tunstrom K."/>
        </authorList>
    </citation>
    <scope>NUCLEOTIDE SEQUENCE</scope>
</reference>
<evidence type="ECO:0000313" key="9">
    <source>
        <dbReference type="Proteomes" id="UP000691718"/>
    </source>
</evidence>
<organism evidence="8 9">
    <name type="scientific">Parnassius apollo</name>
    <name type="common">Apollo butterfly</name>
    <name type="synonym">Papilio apollo</name>
    <dbReference type="NCBI Taxonomy" id="110799"/>
    <lineage>
        <taxon>Eukaryota</taxon>
        <taxon>Metazoa</taxon>
        <taxon>Ecdysozoa</taxon>
        <taxon>Arthropoda</taxon>
        <taxon>Hexapoda</taxon>
        <taxon>Insecta</taxon>
        <taxon>Pterygota</taxon>
        <taxon>Neoptera</taxon>
        <taxon>Endopterygota</taxon>
        <taxon>Lepidoptera</taxon>
        <taxon>Glossata</taxon>
        <taxon>Ditrysia</taxon>
        <taxon>Papilionoidea</taxon>
        <taxon>Papilionidae</taxon>
        <taxon>Parnassiinae</taxon>
        <taxon>Parnassini</taxon>
        <taxon>Parnassius</taxon>
        <taxon>Parnassius</taxon>
    </lineage>
</organism>
<dbReference type="AlphaFoldDB" id="A0A8S3XRG8"/>
<keyword evidence="9" id="KW-1185">Reference proteome</keyword>
<gene>
    <name evidence="8" type="ORF">PAPOLLO_LOCUS20480</name>
</gene>
<dbReference type="InterPro" id="IPR006612">
    <property type="entry name" value="THAP_Znf"/>
</dbReference>
<evidence type="ECO:0000256" key="2">
    <source>
        <dbReference type="ARBA" id="ARBA00022771"/>
    </source>
</evidence>
<dbReference type="OrthoDB" id="6930634at2759"/>
<name>A0A8S3XRG8_PARAO</name>
<dbReference type="GO" id="GO:0003677">
    <property type="term" value="F:DNA binding"/>
    <property type="evidence" value="ECO:0007669"/>
    <property type="project" value="UniProtKB-UniRule"/>
</dbReference>
<evidence type="ECO:0000313" key="8">
    <source>
        <dbReference type="EMBL" id="CAG5035098.1"/>
    </source>
</evidence>
<dbReference type="PANTHER" id="PTHR46927:SF3">
    <property type="entry name" value="THAP-TYPE DOMAIN-CONTAINING PROTEIN"/>
    <property type="match status" value="1"/>
</dbReference>
<dbReference type="Proteomes" id="UP000691718">
    <property type="component" value="Unassembled WGS sequence"/>
</dbReference>
<keyword evidence="4 5" id="KW-0238">DNA-binding</keyword>
<proteinExistence type="predicted"/>
<protein>
    <submittedName>
        <fullName evidence="8">(apollo) hypothetical protein</fullName>
    </submittedName>
</protein>
<evidence type="ECO:0000256" key="3">
    <source>
        <dbReference type="ARBA" id="ARBA00022833"/>
    </source>
</evidence>
<evidence type="ECO:0000256" key="5">
    <source>
        <dbReference type="PROSITE-ProRule" id="PRU00309"/>
    </source>
</evidence>
<dbReference type="PANTHER" id="PTHR46927">
    <property type="entry name" value="AGAP005574-PA"/>
    <property type="match status" value="1"/>
</dbReference>
<evidence type="ECO:0000256" key="1">
    <source>
        <dbReference type="ARBA" id="ARBA00022723"/>
    </source>
</evidence>
<accession>A0A8S3XRG8</accession>
<dbReference type="InterPro" id="IPR052224">
    <property type="entry name" value="THAP_domain_protein"/>
</dbReference>
<feature type="domain" description="THAP-type" evidence="7">
    <location>
        <begin position="1"/>
        <end position="80"/>
    </location>
</feature>
<evidence type="ECO:0000259" key="7">
    <source>
        <dbReference type="PROSITE" id="PS50950"/>
    </source>
</evidence>
<dbReference type="EMBL" id="CAJQZP010001271">
    <property type="protein sequence ID" value="CAG5035098.1"/>
    <property type="molecule type" value="Genomic_DNA"/>
</dbReference>
<keyword evidence="6" id="KW-0175">Coiled coil</keyword>
<keyword evidence="2 5" id="KW-0863">Zinc-finger</keyword>